<gene>
    <name evidence="2" type="ORF">MNBD_BACTEROID04-469</name>
</gene>
<organism evidence="2">
    <name type="scientific">hydrothermal vent metagenome</name>
    <dbReference type="NCBI Taxonomy" id="652676"/>
    <lineage>
        <taxon>unclassified sequences</taxon>
        <taxon>metagenomes</taxon>
        <taxon>ecological metagenomes</taxon>
    </lineage>
</organism>
<keyword evidence="1" id="KW-0472">Membrane</keyword>
<dbReference type="AlphaFoldDB" id="A0A3B0UCG8"/>
<proteinExistence type="predicted"/>
<name>A0A3B0UCG8_9ZZZZ</name>
<reference evidence="2" key="1">
    <citation type="submission" date="2018-06" db="EMBL/GenBank/DDBJ databases">
        <authorList>
            <person name="Zhirakovskaya E."/>
        </authorList>
    </citation>
    <scope>NUCLEOTIDE SEQUENCE</scope>
</reference>
<sequence length="51" mass="5945">MIPLVHYDKISSIRVNFSLLGLKLVSRIGFLFKNSRSRYNFLSKITRTDAK</sequence>
<accession>A0A3B0UCG8</accession>
<feature type="transmembrane region" description="Helical" evidence="1">
    <location>
        <begin position="12"/>
        <end position="32"/>
    </location>
</feature>
<protein>
    <submittedName>
        <fullName evidence="2">Uncharacterized protein</fullName>
    </submittedName>
</protein>
<evidence type="ECO:0000313" key="2">
    <source>
        <dbReference type="EMBL" id="VAW25993.1"/>
    </source>
</evidence>
<dbReference type="EMBL" id="UOER01000541">
    <property type="protein sequence ID" value="VAW25993.1"/>
    <property type="molecule type" value="Genomic_DNA"/>
</dbReference>
<evidence type="ECO:0000256" key="1">
    <source>
        <dbReference type="SAM" id="Phobius"/>
    </source>
</evidence>
<keyword evidence="1" id="KW-0812">Transmembrane</keyword>
<keyword evidence="1" id="KW-1133">Transmembrane helix</keyword>